<accession>A0A422MPB4</accession>
<protein>
    <submittedName>
        <fullName evidence="3">Putative mucin-like glycoprotein</fullName>
    </submittedName>
</protein>
<evidence type="ECO:0000313" key="4">
    <source>
        <dbReference type="Proteomes" id="UP000284403"/>
    </source>
</evidence>
<feature type="signal peptide" evidence="2">
    <location>
        <begin position="1"/>
        <end position="24"/>
    </location>
</feature>
<sequence length="301" mass="30475">MALTLRRRAVCALALLALLCGCCASFVCGANAEKEVDVPVEVSCPDTNDNKLRWRVAGKGRSEWKECPQAVTDAGSSDSAAYSNTLCFVAGSVFLGNFTTGGCSPSTTDGGTNEVVVFTMNCTAAANSALHKLSKSENVTISPTDNPLGGSGDCKLPTPSQPAAEVDSELQPQGQQQPAHPPQQQPAGAAAASPSARTHDGDRTRNGGSTAAVGEQPHSGARGGSQEPSAEVPRETTTPSVGTAATPTQTAGDRAADGTTTTTTRSPSDGNDADSSANIAAAWMRAPLMLLLTAALACAAA</sequence>
<keyword evidence="2" id="KW-0732">Signal</keyword>
<organism evidence="3 4">
    <name type="scientific">Trypanosoma conorhini</name>
    <dbReference type="NCBI Taxonomy" id="83891"/>
    <lineage>
        <taxon>Eukaryota</taxon>
        <taxon>Discoba</taxon>
        <taxon>Euglenozoa</taxon>
        <taxon>Kinetoplastea</taxon>
        <taxon>Metakinetoplastina</taxon>
        <taxon>Trypanosomatida</taxon>
        <taxon>Trypanosomatidae</taxon>
        <taxon>Trypanosoma</taxon>
    </lineage>
</organism>
<evidence type="ECO:0000313" key="3">
    <source>
        <dbReference type="EMBL" id="RNE95013.1"/>
    </source>
</evidence>
<reference evidence="3 4" key="1">
    <citation type="journal article" date="2018" name="BMC Genomics">
        <title>Genomic comparison of Trypanosoma conorhini and Trypanosoma rangeli to Trypanosoma cruzi strains of high and low virulence.</title>
        <authorList>
            <person name="Bradwell K.R."/>
            <person name="Koparde V.N."/>
            <person name="Matveyev A.V."/>
            <person name="Serrano M.G."/>
            <person name="Alves J.M."/>
            <person name="Parikh H."/>
            <person name="Huang B."/>
            <person name="Lee V."/>
            <person name="Espinosa-Alvarez O."/>
            <person name="Ortiz P.A."/>
            <person name="Costa-Martins A.G."/>
            <person name="Teixeira M.M."/>
            <person name="Buck G.A."/>
        </authorList>
    </citation>
    <scope>NUCLEOTIDE SEQUENCE [LARGE SCALE GENOMIC DNA]</scope>
    <source>
        <strain evidence="3 4">025E</strain>
    </source>
</reference>
<dbReference type="PROSITE" id="PS51257">
    <property type="entry name" value="PROKAR_LIPOPROTEIN"/>
    <property type="match status" value="1"/>
</dbReference>
<keyword evidence="4" id="KW-1185">Reference proteome</keyword>
<feature type="compositionally biased region" description="Polar residues" evidence="1">
    <location>
        <begin position="235"/>
        <end position="249"/>
    </location>
</feature>
<feature type="chain" id="PRO_5019501471" evidence="2">
    <location>
        <begin position="25"/>
        <end position="301"/>
    </location>
</feature>
<dbReference type="EMBL" id="MKKU01001552">
    <property type="protein sequence ID" value="RNE95013.1"/>
    <property type="molecule type" value="Genomic_DNA"/>
</dbReference>
<dbReference type="AlphaFoldDB" id="A0A422MPB4"/>
<comment type="caution">
    <text evidence="3">The sequence shown here is derived from an EMBL/GenBank/DDBJ whole genome shotgun (WGS) entry which is preliminary data.</text>
</comment>
<feature type="compositionally biased region" description="Low complexity" evidence="1">
    <location>
        <begin position="250"/>
        <end position="273"/>
    </location>
</feature>
<feature type="region of interest" description="Disordered" evidence="1">
    <location>
        <begin position="138"/>
        <end position="273"/>
    </location>
</feature>
<proteinExistence type="predicted"/>
<evidence type="ECO:0000256" key="1">
    <source>
        <dbReference type="SAM" id="MobiDB-lite"/>
    </source>
</evidence>
<dbReference type="GeneID" id="40323848"/>
<dbReference type="Proteomes" id="UP000284403">
    <property type="component" value="Unassembled WGS sequence"/>
</dbReference>
<dbReference type="RefSeq" id="XP_029222884.1">
    <property type="nucleotide sequence ID" value="XM_029377020.1"/>
</dbReference>
<name>A0A422MPB4_9TRYP</name>
<evidence type="ECO:0000256" key="2">
    <source>
        <dbReference type="SAM" id="SignalP"/>
    </source>
</evidence>
<feature type="compositionally biased region" description="Low complexity" evidence="1">
    <location>
        <begin position="185"/>
        <end position="196"/>
    </location>
</feature>
<gene>
    <name evidence="3" type="ORF">Tco025E_10237</name>
</gene>